<feature type="transmembrane region" description="Helical" evidence="1">
    <location>
        <begin position="45"/>
        <end position="63"/>
    </location>
</feature>
<proteinExistence type="predicted"/>
<accession>A0ABQ1HPD2</accession>
<protein>
    <recommendedName>
        <fullName evidence="4">DUF5056 domain-containing protein</fullName>
    </recommendedName>
</protein>
<dbReference type="Proteomes" id="UP000623419">
    <property type="component" value="Unassembled WGS sequence"/>
</dbReference>
<keyword evidence="3" id="KW-1185">Reference proteome</keyword>
<evidence type="ECO:0008006" key="4">
    <source>
        <dbReference type="Google" id="ProtNLM"/>
    </source>
</evidence>
<feature type="transmembrane region" description="Helical" evidence="1">
    <location>
        <begin position="83"/>
        <end position="104"/>
    </location>
</feature>
<organism evidence="2 3">
    <name type="scientific">Arenimonas soli</name>
    <dbReference type="NCBI Taxonomy" id="2269504"/>
    <lineage>
        <taxon>Bacteria</taxon>
        <taxon>Pseudomonadati</taxon>
        <taxon>Pseudomonadota</taxon>
        <taxon>Gammaproteobacteria</taxon>
        <taxon>Lysobacterales</taxon>
        <taxon>Lysobacteraceae</taxon>
        <taxon>Arenimonas</taxon>
    </lineage>
</organism>
<keyword evidence="1" id="KW-1133">Transmembrane helix</keyword>
<dbReference type="EMBL" id="BMKC01000003">
    <property type="protein sequence ID" value="GGA84726.1"/>
    <property type="molecule type" value="Genomic_DNA"/>
</dbReference>
<sequence length="107" mass="11495">MTEHKDASDPQLDDLLRRNFPGAVADDGFSARVMRRLPPRRGPRPWLLPGAAVTGSLVAWLALMSSPVWQQVAQEWLADDFGAASAGIGVLLLGVTLVSCAWALEEG</sequence>
<dbReference type="RefSeq" id="WP_188664535.1">
    <property type="nucleotide sequence ID" value="NZ_BMKC01000003.1"/>
</dbReference>
<comment type="caution">
    <text evidence="2">The sequence shown here is derived from an EMBL/GenBank/DDBJ whole genome shotgun (WGS) entry which is preliminary data.</text>
</comment>
<evidence type="ECO:0000256" key="1">
    <source>
        <dbReference type="SAM" id="Phobius"/>
    </source>
</evidence>
<evidence type="ECO:0000313" key="2">
    <source>
        <dbReference type="EMBL" id="GGA84726.1"/>
    </source>
</evidence>
<name>A0ABQ1HPD2_9GAMM</name>
<keyword evidence="1" id="KW-0812">Transmembrane</keyword>
<reference evidence="3" key="1">
    <citation type="journal article" date="2019" name="Int. J. Syst. Evol. Microbiol.">
        <title>The Global Catalogue of Microorganisms (GCM) 10K type strain sequencing project: providing services to taxonomists for standard genome sequencing and annotation.</title>
        <authorList>
            <consortium name="The Broad Institute Genomics Platform"/>
            <consortium name="The Broad Institute Genome Sequencing Center for Infectious Disease"/>
            <person name="Wu L."/>
            <person name="Ma J."/>
        </authorList>
    </citation>
    <scope>NUCLEOTIDE SEQUENCE [LARGE SCALE GENOMIC DNA]</scope>
    <source>
        <strain evidence="3">CGMCC 1.15905</strain>
    </source>
</reference>
<keyword evidence="1" id="KW-0472">Membrane</keyword>
<gene>
    <name evidence="2" type="ORF">GCM10011521_23930</name>
</gene>
<evidence type="ECO:0000313" key="3">
    <source>
        <dbReference type="Proteomes" id="UP000623419"/>
    </source>
</evidence>